<dbReference type="InterPro" id="IPR012816">
    <property type="entry name" value="NADAR"/>
</dbReference>
<feature type="compositionally biased region" description="Basic and acidic residues" evidence="1">
    <location>
        <begin position="92"/>
        <end position="102"/>
    </location>
</feature>
<keyword evidence="3" id="KW-1185">Reference proteome</keyword>
<dbReference type="Gene3D" id="1.10.357.40">
    <property type="entry name" value="YbiA-like"/>
    <property type="match status" value="1"/>
</dbReference>
<evidence type="ECO:0000313" key="3">
    <source>
        <dbReference type="Proteomes" id="UP000694844"/>
    </source>
</evidence>
<evidence type="ECO:0000259" key="2">
    <source>
        <dbReference type="Pfam" id="PF08719"/>
    </source>
</evidence>
<dbReference type="CDD" id="cd15457">
    <property type="entry name" value="NADAR"/>
    <property type="match status" value="1"/>
</dbReference>
<protein>
    <submittedName>
        <fullName evidence="4">Repetin-like</fullName>
    </submittedName>
</protein>
<feature type="compositionally biased region" description="Basic residues" evidence="1">
    <location>
        <begin position="247"/>
        <end position="259"/>
    </location>
</feature>
<sequence length="777" mass="88520">MADTQHGCEQMKAIDNVSHDEQDSCPKNLTSGNCNSCAGTQENKEFVCLSQDPKEEINMVDRPDEAQKISSEIPTSENGHQKTPIDSISMKITDESKDESKSGSENLELTNFGGDKEKAEETAIDQATENLQRNGLDIGTDKDGQQVSEEGSTEKNVSDTITPASNSNLDKSDINEQQSAGGGYQGNSTEDMDKSNGGNERDSHNREIDKNVIPENVGEPKEVHDVCQSNSVTDNQKQCSGNDGGGHSKKGKKHKKTKWKKFDPNQAVKSSDLKEPHQAGSYDQRNSMEDKKYHDGGHLNPQDRRGHRNYKPENRGEQRKENTGKHSHTPRDQRLNSGKTDEWPSPMGKKSTQNYDWGNQRNDQSRENDRDGGKPKHGRDWKEVHASKHRQNPDHQRQQGHYESSFATERSSANEMSSANERSTAQARNSTEDEENSTMDNQSGVHCRESDRDSMPTNEGGWTVHASKHKSKPGVQRQYGGNGEGMPSHRDNKKGWNEHENQSGIHNRESDRESKSTHDGEWKEVHASKHKSKPGIQRQYGGNGDERPPRRDRKNRWKENEKDHAYQGEKNSEKENKEWSRRERNKNSGGEKKHHTYPDESHKYEYFWRNHSVYSQWYLSDFEVDGIKFNCTEKYMMYHKAVLMEDHEIADYILTLDDPREMKQQGRYVRNFDQKLWDENCQAIVETGNIAKFSQNEKLKETLLSTYPKTLVEASPMDRIWGIGLAEDDPRAWNKKSWNGKNLLGEVLTRVRNKLMGSNPGSANPPEAEKRAVKDNE</sequence>
<reference evidence="4" key="1">
    <citation type="submission" date="2025-08" db="UniProtKB">
        <authorList>
            <consortium name="RefSeq"/>
        </authorList>
    </citation>
    <scope>IDENTIFICATION</scope>
    <source>
        <tissue evidence="4">Whole sample</tissue>
    </source>
</reference>
<feature type="compositionally biased region" description="Polar residues" evidence="1">
    <location>
        <begin position="158"/>
        <end position="179"/>
    </location>
</feature>
<feature type="compositionally biased region" description="Basic and acidic residues" evidence="1">
    <location>
        <begin position="487"/>
        <end position="527"/>
    </location>
</feature>
<dbReference type="GeneID" id="111118875"/>
<dbReference type="KEGG" id="cvn:111118875"/>
<name>A0A8B8CII6_CRAVI</name>
<feature type="compositionally biased region" description="Basic and acidic residues" evidence="1">
    <location>
        <begin position="557"/>
        <end position="597"/>
    </location>
</feature>
<dbReference type="Proteomes" id="UP000694844">
    <property type="component" value="Chromosome 2"/>
</dbReference>
<proteinExistence type="predicted"/>
<feature type="compositionally biased region" description="Polar residues" evidence="1">
    <location>
        <begin position="350"/>
        <end position="362"/>
    </location>
</feature>
<gene>
    <name evidence="4" type="primary">LOC111118875</name>
</gene>
<dbReference type="AlphaFoldDB" id="A0A8B8CII6"/>
<dbReference type="NCBIfam" id="TIGR02464">
    <property type="entry name" value="ribofla_fusion"/>
    <property type="match status" value="1"/>
</dbReference>
<dbReference type="InterPro" id="IPR037238">
    <property type="entry name" value="YbiA-like_sf"/>
</dbReference>
<feature type="region of interest" description="Disordered" evidence="1">
    <location>
        <begin position="70"/>
        <end position="597"/>
    </location>
</feature>
<feature type="compositionally biased region" description="Basic and acidic residues" evidence="1">
    <location>
        <begin position="767"/>
        <end position="777"/>
    </location>
</feature>
<feature type="compositionally biased region" description="Basic and acidic residues" evidence="1">
    <location>
        <begin position="191"/>
        <end position="225"/>
    </location>
</feature>
<evidence type="ECO:0000256" key="1">
    <source>
        <dbReference type="SAM" id="MobiDB-lite"/>
    </source>
</evidence>
<dbReference type="RefSeq" id="XP_022314271.1">
    <property type="nucleotide sequence ID" value="XM_022458563.1"/>
</dbReference>
<feature type="compositionally biased region" description="Basic and acidic residues" evidence="1">
    <location>
        <begin position="286"/>
        <end position="342"/>
    </location>
</feature>
<organism evidence="3 4">
    <name type="scientific">Crassostrea virginica</name>
    <name type="common">Eastern oyster</name>
    <dbReference type="NCBI Taxonomy" id="6565"/>
    <lineage>
        <taxon>Eukaryota</taxon>
        <taxon>Metazoa</taxon>
        <taxon>Spiralia</taxon>
        <taxon>Lophotrochozoa</taxon>
        <taxon>Mollusca</taxon>
        <taxon>Bivalvia</taxon>
        <taxon>Autobranchia</taxon>
        <taxon>Pteriomorphia</taxon>
        <taxon>Ostreida</taxon>
        <taxon>Ostreoidea</taxon>
        <taxon>Ostreidae</taxon>
        <taxon>Crassostrea</taxon>
    </lineage>
</organism>
<feature type="region of interest" description="Disordered" evidence="1">
    <location>
        <begin position="756"/>
        <end position="777"/>
    </location>
</feature>
<accession>A0A8B8CII6</accession>
<feature type="compositionally biased region" description="Polar residues" evidence="1">
    <location>
        <begin position="227"/>
        <end position="241"/>
    </location>
</feature>
<feature type="domain" description="NADAR" evidence="2">
    <location>
        <begin position="606"/>
        <end position="755"/>
    </location>
</feature>
<dbReference type="OrthoDB" id="206452at2759"/>
<feature type="region of interest" description="Disordered" evidence="1">
    <location>
        <begin position="1"/>
        <end position="25"/>
    </location>
</feature>
<dbReference type="Pfam" id="PF08719">
    <property type="entry name" value="NADAR"/>
    <property type="match status" value="1"/>
</dbReference>
<evidence type="ECO:0000313" key="4">
    <source>
        <dbReference type="RefSeq" id="XP_022314271.1"/>
    </source>
</evidence>
<feature type="compositionally biased region" description="Polar residues" evidence="1">
    <location>
        <begin position="399"/>
        <end position="429"/>
    </location>
</feature>
<feature type="compositionally biased region" description="Basic and acidic residues" evidence="1">
    <location>
        <begin position="363"/>
        <end position="397"/>
    </location>
</feature>
<dbReference type="SUPFAM" id="SSF143990">
    <property type="entry name" value="YbiA-like"/>
    <property type="match status" value="1"/>
</dbReference>